<dbReference type="GO" id="GO:0005886">
    <property type="term" value="C:plasma membrane"/>
    <property type="evidence" value="ECO:0007669"/>
    <property type="project" value="TreeGrafter"/>
</dbReference>
<dbReference type="GO" id="GO:0005412">
    <property type="term" value="F:D-glucose:sodium symporter activity"/>
    <property type="evidence" value="ECO:0007669"/>
    <property type="project" value="TreeGrafter"/>
</dbReference>
<dbReference type="AlphaFoldDB" id="A0A248K2K6"/>
<feature type="transmembrane region" description="Helical" evidence="7">
    <location>
        <begin position="364"/>
        <end position="383"/>
    </location>
</feature>
<comment type="subcellular location">
    <subcellularLocation>
        <location evidence="1">Membrane</location>
        <topology evidence="1">Multi-pass membrane protein</topology>
    </subcellularLocation>
</comment>
<feature type="transmembrane region" description="Helical" evidence="7">
    <location>
        <begin position="272"/>
        <end position="298"/>
    </location>
</feature>
<feature type="transmembrane region" description="Helical" evidence="7">
    <location>
        <begin position="318"/>
        <end position="343"/>
    </location>
</feature>
<reference evidence="8 9" key="1">
    <citation type="submission" date="2017-06" db="EMBL/GenBank/DDBJ databases">
        <title>Complete genome sequence of Nitrospirillum amazonense strain CBAmC, an endophytic nitrogen-fixing and plant growth-promoting bacterium, isolated from sugarcane.</title>
        <authorList>
            <person name="Schwab S."/>
            <person name="dos Santos Teixeira K.R."/>
            <person name="Simoes Araujo J.L."/>
            <person name="Soares Vidal M."/>
            <person name="Borges de Freitas H.R."/>
            <person name="Rivello Crivelaro A.L."/>
            <person name="Bueno de Camargo Nunes A."/>
            <person name="dos Santos C.M."/>
            <person name="Palmeira da Silva Rosa D."/>
            <person name="da Silva Padilha D."/>
            <person name="da Silva E."/>
            <person name="Araujo Terra L."/>
            <person name="Soares Mendes V."/>
            <person name="Farinelli L."/>
            <person name="Magalhaes Cruz L."/>
            <person name="Baldani J.I."/>
        </authorList>
    </citation>
    <scope>NUCLEOTIDE SEQUENCE [LARGE SCALE GENOMIC DNA]</scope>
    <source>
        <strain evidence="8 9">CBAmC</strain>
    </source>
</reference>
<feature type="transmembrane region" description="Helical" evidence="7">
    <location>
        <begin position="425"/>
        <end position="447"/>
    </location>
</feature>
<dbReference type="NCBIfam" id="TIGR00813">
    <property type="entry name" value="sss"/>
    <property type="match status" value="1"/>
</dbReference>
<dbReference type="Gene3D" id="1.20.1730.10">
    <property type="entry name" value="Sodium/glucose cotransporter"/>
    <property type="match status" value="1"/>
</dbReference>
<feature type="transmembrane region" description="Helical" evidence="7">
    <location>
        <begin position="158"/>
        <end position="183"/>
    </location>
</feature>
<evidence type="ECO:0000256" key="5">
    <source>
        <dbReference type="ARBA" id="ARBA00023136"/>
    </source>
</evidence>
<protein>
    <submittedName>
        <fullName evidence="8">Sodium transporter</fullName>
    </submittedName>
</protein>
<feature type="transmembrane region" description="Helical" evidence="7">
    <location>
        <begin position="12"/>
        <end position="29"/>
    </location>
</feature>
<feature type="transmembrane region" description="Helical" evidence="7">
    <location>
        <begin position="395"/>
        <end position="418"/>
    </location>
</feature>
<feature type="transmembrane region" description="Helical" evidence="7">
    <location>
        <begin position="190"/>
        <end position="212"/>
    </location>
</feature>
<feature type="transmembrane region" description="Helical" evidence="7">
    <location>
        <begin position="514"/>
        <end position="532"/>
    </location>
</feature>
<evidence type="ECO:0000256" key="7">
    <source>
        <dbReference type="SAM" id="Phobius"/>
    </source>
</evidence>
<evidence type="ECO:0000256" key="4">
    <source>
        <dbReference type="ARBA" id="ARBA00022989"/>
    </source>
</evidence>
<dbReference type="PANTHER" id="PTHR11819">
    <property type="entry name" value="SOLUTE CARRIER FAMILY 5"/>
    <property type="match status" value="1"/>
</dbReference>
<feature type="transmembrane region" description="Helical" evidence="7">
    <location>
        <begin position="123"/>
        <end position="146"/>
    </location>
</feature>
<keyword evidence="3 7" id="KW-0812">Transmembrane</keyword>
<evidence type="ECO:0000256" key="1">
    <source>
        <dbReference type="ARBA" id="ARBA00004141"/>
    </source>
</evidence>
<dbReference type="Proteomes" id="UP000197153">
    <property type="component" value="Chromosome 4"/>
</dbReference>
<evidence type="ECO:0000256" key="3">
    <source>
        <dbReference type="ARBA" id="ARBA00022692"/>
    </source>
</evidence>
<feature type="transmembrane region" description="Helical" evidence="7">
    <location>
        <begin position="84"/>
        <end position="102"/>
    </location>
</feature>
<keyword evidence="4 7" id="KW-1133">Transmembrane helix</keyword>
<accession>A0A248K2K6</accession>
<sequence>MNGGSPLGSWDVAIILVYVVVIIAIGLAVSRRQRTASDYFLAHKSKTWPVIGLALLASNISSTTLIGLAGAAYDHGIAVFDYEWMAGVVLVFFCIFLLPFLLKTGVYTTPEFLERRYDRRSRLLFSGLTLFLNIAVDTAGTLYGGALMFQLAFPAVPMGVIVLLLALGAGIYTTAGGLAAVMVTETIQAVLLLTAAAVIAVMAFSQAGGWDAVMAATKPEMLSLIRPANDPVLPWTGLVTGVPLIGFYFWCTNQFMVQRVLSAKSIDHGRWGCLFAGLLKLPVLFLMVLPGTAALLLFPGLPRGDLVYPSLVFKLLPAGVVGLVVAGFLAAIMSATASTFNSASTLVTMDFVRLRWPHLGEKRLVTTGRLATLAFMALAVLWAPQISRFGSLWQYLQAILAYAVPPVVALFLVGLFWARANATGAFAAFAGGLALGLGLFVYCVVLGHGGPHFLLMAPVLVLASALILVVVSLATGDGKPGTGQSKEGAALVWTPAVFRAETATLAGQPLWMNYRVLSLGLVGLTAVLVWWFR</sequence>
<dbReference type="CDD" id="cd10329">
    <property type="entry name" value="SLC5sbd_SGLT1-like"/>
    <property type="match status" value="1"/>
</dbReference>
<evidence type="ECO:0000313" key="8">
    <source>
        <dbReference type="EMBL" id="ASG24986.1"/>
    </source>
</evidence>
<evidence type="ECO:0000313" key="9">
    <source>
        <dbReference type="Proteomes" id="UP000197153"/>
    </source>
</evidence>
<feature type="transmembrane region" description="Helical" evidence="7">
    <location>
        <begin position="453"/>
        <end position="476"/>
    </location>
</feature>
<comment type="similarity">
    <text evidence="2 6">Belongs to the sodium:solute symporter (SSF) (TC 2.A.21) family.</text>
</comment>
<proteinExistence type="inferred from homology"/>
<keyword evidence="5 7" id="KW-0472">Membrane</keyword>
<evidence type="ECO:0000256" key="2">
    <source>
        <dbReference type="ARBA" id="ARBA00006434"/>
    </source>
</evidence>
<dbReference type="RefSeq" id="WP_088875377.1">
    <property type="nucleotide sequence ID" value="NZ_CP022113.1"/>
</dbReference>
<evidence type="ECO:0000256" key="6">
    <source>
        <dbReference type="RuleBase" id="RU362091"/>
    </source>
</evidence>
<name>A0A248K2K6_9PROT</name>
<feature type="transmembrane region" description="Helical" evidence="7">
    <location>
        <begin position="50"/>
        <end position="72"/>
    </location>
</feature>
<dbReference type="PANTHER" id="PTHR11819:SF195">
    <property type="entry name" value="SODIUM_GLUCOSE COTRANSPORTER 4"/>
    <property type="match status" value="1"/>
</dbReference>
<dbReference type="Pfam" id="PF00474">
    <property type="entry name" value="SSF"/>
    <property type="match status" value="1"/>
</dbReference>
<organism evidence="8 9">
    <name type="scientific">Nitrospirillum viridazoti CBAmc</name>
    <dbReference type="NCBI Taxonomy" id="1441467"/>
    <lineage>
        <taxon>Bacteria</taxon>
        <taxon>Pseudomonadati</taxon>
        <taxon>Pseudomonadota</taxon>
        <taxon>Alphaproteobacteria</taxon>
        <taxon>Rhodospirillales</taxon>
        <taxon>Azospirillaceae</taxon>
        <taxon>Nitrospirillum</taxon>
        <taxon>Nitrospirillum viridazoti</taxon>
    </lineage>
</organism>
<dbReference type="EMBL" id="CP022113">
    <property type="protein sequence ID" value="ASG24986.1"/>
    <property type="molecule type" value="Genomic_DNA"/>
</dbReference>
<dbReference type="InterPro" id="IPR038377">
    <property type="entry name" value="Na/Glc_symporter_sf"/>
</dbReference>
<dbReference type="KEGG" id="nao:Y958_28850"/>
<feature type="transmembrane region" description="Helical" evidence="7">
    <location>
        <begin position="232"/>
        <end position="251"/>
    </location>
</feature>
<dbReference type="PROSITE" id="PS50283">
    <property type="entry name" value="NA_SOLUT_SYMP_3"/>
    <property type="match status" value="1"/>
</dbReference>
<dbReference type="InterPro" id="IPR001734">
    <property type="entry name" value="Na/solute_symporter"/>
</dbReference>
<keyword evidence="9" id="KW-1185">Reference proteome</keyword>
<gene>
    <name evidence="8" type="ORF">Y958_28850</name>
</gene>